<dbReference type="Gene3D" id="2.40.50.140">
    <property type="entry name" value="Nucleic acid-binding proteins"/>
    <property type="match status" value="3"/>
</dbReference>
<dbReference type="Pfam" id="PF02765">
    <property type="entry name" value="POT1"/>
    <property type="match status" value="1"/>
</dbReference>
<feature type="region of interest" description="Disordered" evidence="9">
    <location>
        <begin position="163"/>
        <end position="222"/>
    </location>
</feature>
<organism evidence="11 12">
    <name type="scientific">Candolleomyces eurysporus</name>
    <dbReference type="NCBI Taxonomy" id="2828524"/>
    <lineage>
        <taxon>Eukaryota</taxon>
        <taxon>Fungi</taxon>
        <taxon>Dikarya</taxon>
        <taxon>Basidiomycota</taxon>
        <taxon>Agaricomycotina</taxon>
        <taxon>Agaricomycetes</taxon>
        <taxon>Agaricomycetidae</taxon>
        <taxon>Agaricales</taxon>
        <taxon>Agaricineae</taxon>
        <taxon>Psathyrellaceae</taxon>
        <taxon>Candolleomyces</taxon>
    </lineage>
</organism>
<dbReference type="GO" id="GO:0000783">
    <property type="term" value="C:nuclear telomere cap complex"/>
    <property type="evidence" value="ECO:0007669"/>
    <property type="project" value="TreeGrafter"/>
</dbReference>
<feature type="compositionally biased region" description="Basic and acidic residues" evidence="9">
    <location>
        <begin position="201"/>
        <end position="219"/>
    </location>
</feature>
<protein>
    <recommendedName>
        <fullName evidence="4">Protection of telomeres protein 1</fullName>
    </recommendedName>
</protein>
<dbReference type="AlphaFoldDB" id="A0A9W8J8A6"/>
<dbReference type="GO" id="GO:0010521">
    <property type="term" value="F:telomerase inhibitor activity"/>
    <property type="evidence" value="ECO:0007669"/>
    <property type="project" value="TreeGrafter"/>
</dbReference>
<dbReference type="InterPro" id="IPR032042">
    <property type="entry name" value="POT1PC"/>
</dbReference>
<evidence type="ECO:0000256" key="2">
    <source>
        <dbReference type="ARBA" id="ARBA00004574"/>
    </source>
</evidence>
<evidence type="ECO:0000256" key="7">
    <source>
        <dbReference type="ARBA" id="ARBA00023125"/>
    </source>
</evidence>
<keyword evidence="8" id="KW-0539">Nucleus</keyword>
<comment type="similarity">
    <text evidence="3">Belongs to the telombin family.</text>
</comment>
<evidence type="ECO:0000313" key="11">
    <source>
        <dbReference type="EMBL" id="KAJ2930000.1"/>
    </source>
</evidence>
<gene>
    <name evidence="11" type="ORF">H1R20_g7100</name>
</gene>
<evidence type="ECO:0000256" key="3">
    <source>
        <dbReference type="ARBA" id="ARBA00008442"/>
    </source>
</evidence>
<dbReference type="OrthoDB" id="2186770at2759"/>
<dbReference type="EMBL" id="JANBPK010000852">
    <property type="protein sequence ID" value="KAJ2930000.1"/>
    <property type="molecule type" value="Genomic_DNA"/>
</dbReference>
<dbReference type="Pfam" id="PF16686">
    <property type="entry name" value="POT1PC"/>
    <property type="match status" value="1"/>
</dbReference>
<evidence type="ECO:0000256" key="1">
    <source>
        <dbReference type="ARBA" id="ARBA00004123"/>
    </source>
</evidence>
<evidence type="ECO:0000256" key="5">
    <source>
        <dbReference type="ARBA" id="ARBA00022454"/>
    </source>
</evidence>
<evidence type="ECO:0000256" key="6">
    <source>
        <dbReference type="ARBA" id="ARBA00022895"/>
    </source>
</evidence>
<feature type="compositionally biased region" description="Basic and acidic residues" evidence="9">
    <location>
        <begin position="1"/>
        <end position="17"/>
    </location>
</feature>
<dbReference type="GO" id="GO:0016233">
    <property type="term" value="P:telomere capping"/>
    <property type="evidence" value="ECO:0007669"/>
    <property type="project" value="TreeGrafter"/>
</dbReference>
<evidence type="ECO:0000256" key="8">
    <source>
        <dbReference type="ARBA" id="ARBA00023242"/>
    </source>
</evidence>
<comment type="subcellular location">
    <subcellularLocation>
        <location evidence="2">Chromosome</location>
        <location evidence="2">Telomere</location>
    </subcellularLocation>
    <subcellularLocation>
        <location evidence="1">Nucleus</location>
    </subcellularLocation>
</comment>
<dbReference type="Proteomes" id="UP001140091">
    <property type="component" value="Unassembled WGS sequence"/>
</dbReference>
<evidence type="ECO:0000256" key="4">
    <source>
        <dbReference type="ARBA" id="ARBA00015253"/>
    </source>
</evidence>
<proteinExistence type="inferred from homology"/>
<accession>A0A9W8J8A6</accession>
<feature type="non-terminal residue" evidence="11">
    <location>
        <position position="900"/>
    </location>
</feature>
<dbReference type="PANTHER" id="PTHR14513:SF0">
    <property type="entry name" value="PROTECTION OF TELOMERES PROTEIN 1"/>
    <property type="match status" value="1"/>
</dbReference>
<reference evidence="11" key="1">
    <citation type="submission" date="2022-06" db="EMBL/GenBank/DDBJ databases">
        <title>Genome Sequence of Candolleomyces eurysporus.</title>
        <authorList>
            <person name="Buettner E."/>
        </authorList>
    </citation>
    <scope>NUCLEOTIDE SEQUENCE</scope>
    <source>
        <strain evidence="11">VTCC 930004</strain>
    </source>
</reference>
<dbReference type="PANTHER" id="PTHR14513">
    <property type="entry name" value="PROTECTION OF TELOMERES 1"/>
    <property type="match status" value="1"/>
</dbReference>
<feature type="region of interest" description="Disordered" evidence="9">
    <location>
        <begin position="241"/>
        <end position="274"/>
    </location>
</feature>
<dbReference type="InterPro" id="IPR012340">
    <property type="entry name" value="NA-bd_OB-fold"/>
</dbReference>
<sequence>MKRRAPEELTNAKRPKIDPNLSTSKKPGDVDKVFGERRYFNYLLSKTKIDRPPGYIAGVVKTIIDIGSKFQLELVPMGVDTAAREDILDVFLSKLHLETLDPLKVGDQLRLFLKGARIEKHGTYKHGLAVKLMFTEGFHIRFGKREDKFAEINAFVAPKSKPVEAVPQAAPKTEPPAAIAPPGPNPAAGLSKNQRRRLKRPSAEHEKKIISETPVRHESLVPPVKQEPAKLDDGKILKEAGLLDSKAPNQPLEETSVKDASLSNPTPLLRPPGGYTELGSVESKAKQEISLIGVVLQVDAATRSRGGTGDYLRSIRIADCTNLDSSNWRRGLKCNLFSRDEHLLPDPELGDIIILKKVVPSDYRGTLMAVGQTNRYTWAIFSKDKRELYYGANLSPDNHRSAVSSPFYSPIPSDVAYCEKLLDLYLEIDRKEQEEAERTRVMPVYYGTRRRCHRLVEELRPPGPELSDEYFNCTVEVLRGFSNENGVFTLWVTDYTKNPLAFPPQADWCPPQLVPYVFRIEMWDGAADEGLKMKEQTFYLLNNIRIRLNTAGYLEGKSVEPKQVLLDEAKDDSVHFKSLLDRRRKAWQSETGYVPEKVEDKLLQNVSLDKPFHCTVEVLHTEHHEGKASMVYCTDYTSRDDFARIPSRAPWAKGLETRVVKFILSEGQSLIAKFVKPGDFCRFNKMRLRLDRESGRVIGIVGGNQDLMEKLNPKNKENKFLQDLFKRKEALFKPALADSTFQEILDLKVFPEKYRVRGHVVSYEPKNLNEAIFLWCNTCKRQLRNVEKMCLECETDEALEPRSNLWLTVEDKDVNRVLVSVSEKAFLFQDLNLPAYLDDLEPPCNKKKVSYIINELKVGPQQKKNPTPAGFEPAPSKRNAYQLAIAIRVHRRNHLAIVPY</sequence>
<dbReference type="InterPro" id="IPR028389">
    <property type="entry name" value="POT1"/>
</dbReference>
<dbReference type="SUPFAM" id="SSF50249">
    <property type="entry name" value="Nucleic acid-binding proteins"/>
    <property type="match status" value="2"/>
</dbReference>
<keyword evidence="12" id="KW-1185">Reference proteome</keyword>
<evidence type="ECO:0000259" key="10">
    <source>
        <dbReference type="SMART" id="SM00976"/>
    </source>
</evidence>
<comment type="caution">
    <text evidence="11">The sequence shown here is derived from an EMBL/GenBank/DDBJ whole genome shotgun (WGS) entry which is preliminary data.</text>
</comment>
<keyword evidence="5" id="KW-0158">Chromosome</keyword>
<dbReference type="GO" id="GO:0032210">
    <property type="term" value="P:regulation of telomere maintenance via telomerase"/>
    <property type="evidence" value="ECO:0007669"/>
    <property type="project" value="TreeGrafter"/>
</dbReference>
<evidence type="ECO:0000313" key="12">
    <source>
        <dbReference type="Proteomes" id="UP001140091"/>
    </source>
</evidence>
<dbReference type="GO" id="GO:0098505">
    <property type="term" value="F:G-rich strand telomeric DNA binding"/>
    <property type="evidence" value="ECO:0007669"/>
    <property type="project" value="TreeGrafter"/>
</dbReference>
<feature type="region of interest" description="Disordered" evidence="9">
    <location>
        <begin position="1"/>
        <end position="29"/>
    </location>
</feature>
<dbReference type="InterPro" id="IPR011564">
    <property type="entry name" value="Telomer_end-bd_POT1/Cdc13"/>
</dbReference>
<name>A0A9W8J8A6_9AGAR</name>
<evidence type="ECO:0000256" key="9">
    <source>
        <dbReference type="SAM" id="MobiDB-lite"/>
    </source>
</evidence>
<dbReference type="SMART" id="SM00976">
    <property type="entry name" value="Telo_bind"/>
    <property type="match status" value="1"/>
</dbReference>
<feature type="domain" description="Telomeric single stranded DNA binding POT1/Cdc13" evidence="10">
    <location>
        <begin position="275"/>
        <end position="412"/>
    </location>
</feature>
<keyword evidence="7" id="KW-0238">DNA-binding</keyword>
<keyword evidence="6" id="KW-0779">Telomere</keyword>